<accession>A0A939HE19</accession>
<sequence>MALQARTLRRRLLVPFILLTVLGGLLVGVLASGTREPAIPLGASASIGGGLARINGVIPLEVDGWVPNDGAPLAGSPADGMHRVRILLELTALEPAGITIHAADYSILGIGAGKPKPVWSSPVSATVKQGQTIDVTLVFELPDKAIALTLQGPDGAGLSLGPGHHRGG</sequence>
<reference evidence="1" key="1">
    <citation type="submission" date="2021-03" db="EMBL/GenBank/DDBJ databases">
        <title>A new species, PO-11, isolated from a karst cave deposit.</title>
        <authorList>
            <person name="Zhaoxiaoyong W."/>
        </authorList>
    </citation>
    <scope>NUCLEOTIDE SEQUENCE</scope>
    <source>
        <strain evidence="1">PO-11</strain>
    </source>
</reference>
<proteinExistence type="predicted"/>
<evidence type="ECO:0000313" key="1">
    <source>
        <dbReference type="EMBL" id="MBO1269154.1"/>
    </source>
</evidence>
<name>A0A939HE19_9MICC</name>
<keyword evidence="2" id="KW-1185">Reference proteome</keyword>
<dbReference type="AlphaFoldDB" id="A0A939HE19"/>
<protein>
    <submittedName>
        <fullName evidence="1">Uncharacterized protein</fullName>
    </submittedName>
</protein>
<comment type="caution">
    <text evidence="1">The sequence shown here is derived from an EMBL/GenBank/DDBJ whole genome shotgun (WGS) entry which is preliminary data.</text>
</comment>
<gene>
    <name evidence="1" type="ORF">J1902_14475</name>
</gene>
<dbReference type="EMBL" id="JAFNLL010000036">
    <property type="protein sequence ID" value="MBO1269154.1"/>
    <property type="molecule type" value="Genomic_DNA"/>
</dbReference>
<dbReference type="RefSeq" id="WP_207617015.1">
    <property type="nucleotide sequence ID" value="NZ_JAFNLL010000036.1"/>
</dbReference>
<organism evidence="1 2">
    <name type="scientific">Arthrobacter cavernae</name>
    <dbReference type="NCBI Taxonomy" id="2817681"/>
    <lineage>
        <taxon>Bacteria</taxon>
        <taxon>Bacillati</taxon>
        <taxon>Actinomycetota</taxon>
        <taxon>Actinomycetes</taxon>
        <taxon>Micrococcales</taxon>
        <taxon>Micrococcaceae</taxon>
        <taxon>Arthrobacter</taxon>
    </lineage>
</organism>
<dbReference type="Proteomes" id="UP000664164">
    <property type="component" value="Unassembled WGS sequence"/>
</dbReference>
<evidence type="ECO:0000313" key="2">
    <source>
        <dbReference type="Proteomes" id="UP000664164"/>
    </source>
</evidence>